<organism evidence="1 2">
    <name type="scientific">[Bacteroides] pectinophilus ATCC 43243</name>
    <dbReference type="NCBI Taxonomy" id="483218"/>
    <lineage>
        <taxon>Bacteria</taxon>
        <taxon>Bacillati</taxon>
        <taxon>Bacillota</taxon>
        <taxon>Clostridia</taxon>
        <taxon>Eubacteriales</taxon>
    </lineage>
</organism>
<protein>
    <submittedName>
        <fullName evidence="1">Uncharacterized protein</fullName>
    </submittedName>
</protein>
<dbReference type="STRING" id="483218.BACPEC_02847"/>
<comment type="caution">
    <text evidence="1">The sequence shown here is derived from an EMBL/GenBank/DDBJ whole genome shotgun (WGS) entry which is preliminary data.</text>
</comment>
<reference evidence="1 2" key="1">
    <citation type="submission" date="2008-11" db="EMBL/GenBank/DDBJ databases">
        <title>Draft genome sequence of Bacteroides pectinophilus (ATCC 43243).</title>
        <authorList>
            <person name="Sudarsanam P."/>
            <person name="Ley R."/>
            <person name="Guruge J."/>
            <person name="Turnbaugh P.J."/>
            <person name="Mahowald M."/>
            <person name="Liep D."/>
            <person name="Gordon J."/>
        </authorList>
    </citation>
    <scope>NUCLEOTIDE SEQUENCE [LARGE SCALE GENOMIC DNA]</scope>
    <source>
        <strain evidence="1 2">ATCC 43243</strain>
    </source>
</reference>
<proteinExistence type="predicted"/>
<evidence type="ECO:0000313" key="2">
    <source>
        <dbReference type="Proteomes" id="UP000003136"/>
    </source>
</evidence>
<reference evidence="1 2" key="2">
    <citation type="submission" date="2008-11" db="EMBL/GenBank/DDBJ databases">
        <authorList>
            <person name="Fulton L."/>
            <person name="Clifton S."/>
            <person name="Fulton B."/>
            <person name="Xu J."/>
            <person name="Minx P."/>
            <person name="Pepin K.H."/>
            <person name="Johnson M."/>
            <person name="Bhonagiri V."/>
            <person name="Nash W.E."/>
            <person name="Mardis E.R."/>
            <person name="Wilson R.K."/>
        </authorList>
    </citation>
    <scope>NUCLEOTIDE SEQUENCE [LARGE SCALE GENOMIC DNA]</scope>
    <source>
        <strain evidence="1 2">ATCC 43243</strain>
    </source>
</reference>
<dbReference type="Proteomes" id="UP000003136">
    <property type="component" value="Unassembled WGS sequence"/>
</dbReference>
<dbReference type="eggNOG" id="COG3843">
    <property type="taxonomic scope" value="Bacteria"/>
</dbReference>
<dbReference type="AlphaFoldDB" id="B7AVU7"/>
<keyword evidence="2" id="KW-1185">Reference proteome</keyword>
<accession>B7AVU7</accession>
<dbReference type="EMBL" id="ABVQ01000037">
    <property type="protein sequence ID" value="EEC56338.1"/>
    <property type="molecule type" value="Genomic_DNA"/>
</dbReference>
<name>B7AVU7_9FIRM</name>
<dbReference type="HOGENOM" id="CLU_2894677_0_0_9"/>
<gene>
    <name evidence="1" type="ORF">BACPEC_02847</name>
</gene>
<evidence type="ECO:0000313" key="1">
    <source>
        <dbReference type="EMBL" id="EEC56338.1"/>
    </source>
</evidence>
<sequence length="62" mass="6941">MAITKILNIMESEGRNPASHLKNALEYIQNPDKTEECVLVGGINCLPDTAFEQMEETKNIFS</sequence>